<dbReference type="EMBL" id="CP069798">
    <property type="protein sequence ID" value="QRQ83361.1"/>
    <property type="molecule type" value="Genomic_DNA"/>
</dbReference>
<dbReference type="InterPro" id="IPR037143">
    <property type="entry name" value="4-PPantetheinyl_Trfase_dom_sf"/>
</dbReference>
<keyword evidence="1 8" id="KW-0444">Lipid biosynthesis</keyword>
<proteinExistence type="inferred from homology"/>
<dbReference type="RefSeq" id="WP_230340574.1">
    <property type="nucleotide sequence ID" value="NZ_CP069798.1"/>
</dbReference>
<evidence type="ECO:0000256" key="1">
    <source>
        <dbReference type="ARBA" id="ARBA00022516"/>
    </source>
</evidence>
<feature type="binding site" evidence="8">
    <location>
        <position position="8"/>
    </location>
    <ligand>
        <name>Mg(2+)</name>
        <dbReference type="ChEBI" id="CHEBI:18420"/>
    </ligand>
</feature>
<evidence type="ECO:0000259" key="9">
    <source>
        <dbReference type="Pfam" id="PF01648"/>
    </source>
</evidence>
<evidence type="ECO:0000256" key="6">
    <source>
        <dbReference type="ARBA" id="ARBA00023098"/>
    </source>
</evidence>
<keyword evidence="5 8" id="KW-0460">Magnesium</keyword>
<dbReference type="SUPFAM" id="SSF56214">
    <property type="entry name" value="4'-phosphopantetheinyl transferase"/>
    <property type="match status" value="1"/>
</dbReference>
<dbReference type="GO" id="GO:0005737">
    <property type="term" value="C:cytoplasm"/>
    <property type="evidence" value="ECO:0007669"/>
    <property type="project" value="UniProtKB-SubCell"/>
</dbReference>
<evidence type="ECO:0000256" key="7">
    <source>
        <dbReference type="ARBA" id="ARBA00023160"/>
    </source>
</evidence>
<accession>A0A892ZJG2</accession>
<comment type="catalytic activity">
    <reaction evidence="8">
        <text>apo-[ACP] + CoA = holo-[ACP] + adenosine 3',5'-bisphosphate + H(+)</text>
        <dbReference type="Rhea" id="RHEA:12068"/>
        <dbReference type="Rhea" id="RHEA-COMP:9685"/>
        <dbReference type="Rhea" id="RHEA-COMP:9690"/>
        <dbReference type="ChEBI" id="CHEBI:15378"/>
        <dbReference type="ChEBI" id="CHEBI:29999"/>
        <dbReference type="ChEBI" id="CHEBI:57287"/>
        <dbReference type="ChEBI" id="CHEBI:58343"/>
        <dbReference type="ChEBI" id="CHEBI:64479"/>
        <dbReference type="EC" id="2.7.8.7"/>
    </reaction>
</comment>
<organism evidence="10 11">
    <name type="scientific">Paralysiella testudinis</name>
    <dbReference type="NCBI Taxonomy" id="2809020"/>
    <lineage>
        <taxon>Bacteria</taxon>
        <taxon>Pseudomonadati</taxon>
        <taxon>Pseudomonadota</taxon>
        <taxon>Betaproteobacteria</taxon>
        <taxon>Neisseriales</taxon>
        <taxon>Neisseriaceae</taxon>
        <taxon>Paralysiella</taxon>
    </lineage>
</organism>
<dbReference type="Gene3D" id="3.90.470.20">
    <property type="entry name" value="4'-phosphopantetheinyl transferase domain"/>
    <property type="match status" value="1"/>
</dbReference>
<dbReference type="GO" id="GO:0008897">
    <property type="term" value="F:holo-[acyl-carrier-protein] synthase activity"/>
    <property type="evidence" value="ECO:0007669"/>
    <property type="project" value="UniProtKB-UniRule"/>
</dbReference>
<gene>
    <name evidence="8" type="primary">acpS</name>
    <name evidence="10" type="ORF">JQU52_11605</name>
</gene>
<name>A0A892ZJG2_9NEIS</name>
<dbReference type="GO" id="GO:0006633">
    <property type="term" value="P:fatty acid biosynthetic process"/>
    <property type="evidence" value="ECO:0007669"/>
    <property type="project" value="UniProtKB-UniRule"/>
</dbReference>
<keyword evidence="4 8" id="KW-0276">Fatty acid metabolism</keyword>
<keyword evidence="3 8" id="KW-0479">Metal-binding</keyword>
<dbReference type="EC" id="2.7.8.7" evidence="8"/>
<feature type="binding site" evidence="8">
    <location>
        <position position="58"/>
    </location>
    <ligand>
        <name>Mg(2+)</name>
        <dbReference type="ChEBI" id="CHEBI:18420"/>
    </ligand>
</feature>
<comment type="function">
    <text evidence="8">Transfers the 4'-phosphopantetheine moiety from coenzyme A to a Ser of acyl-carrier-protein.</text>
</comment>
<sequence length="127" mass="13896">MIYGIGTDIVTVSRIGKMCKTYGANAVADKILSRIEYLEWPSASNPVLFLAKRFAAKEAFSKAVHTGLRSPVTLRNIGIGHDELGRPEFILETPLQQWLQQKGIGKVHLSLSDEGDQILAFAIAAKS</sequence>
<evidence type="ECO:0000256" key="5">
    <source>
        <dbReference type="ARBA" id="ARBA00022842"/>
    </source>
</evidence>
<dbReference type="InterPro" id="IPR004568">
    <property type="entry name" value="Ppantetheine-prot_Trfase_dom"/>
</dbReference>
<dbReference type="AlphaFoldDB" id="A0A892ZJG2"/>
<keyword evidence="6 8" id="KW-0443">Lipid metabolism</keyword>
<dbReference type="Proteomes" id="UP000653156">
    <property type="component" value="Chromosome"/>
</dbReference>
<dbReference type="NCBIfam" id="TIGR00516">
    <property type="entry name" value="acpS"/>
    <property type="match status" value="1"/>
</dbReference>
<feature type="domain" description="4'-phosphopantetheinyl transferase" evidence="9">
    <location>
        <begin position="4"/>
        <end position="98"/>
    </location>
</feature>
<reference evidence="10" key="1">
    <citation type="submission" date="2021-02" db="EMBL/GenBank/DDBJ databases">
        <title>Neisseriaceae sp. 26B isolated from the cloaca of a Common Toad-headed Turtle (Mesoclemmys nasuta).</title>
        <authorList>
            <person name="Spergser J."/>
            <person name="Busse H.-J."/>
        </authorList>
    </citation>
    <scope>NUCLEOTIDE SEQUENCE</scope>
    <source>
        <strain evidence="10">26B</strain>
    </source>
</reference>
<evidence type="ECO:0000256" key="3">
    <source>
        <dbReference type="ARBA" id="ARBA00022723"/>
    </source>
</evidence>
<dbReference type="NCBIfam" id="TIGR00556">
    <property type="entry name" value="pantethn_trn"/>
    <property type="match status" value="1"/>
</dbReference>
<dbReference type="KEGG" id="ptes:JQU52_11605"/>
<evidence type="ECO:0000313" key="10">
    <source>
        <dbReference type="EMBL" id="QRQ83361.1"/>
    </source>
</evidence>
<keyword evidence="8" id="KW-0963">Cytoplasm</keyword>
<dbReference type="GO" id="GO:0000287">
    <property type="term" value="F:magnesium ion binding"/>
    <property type="evidence" value="ECO:0007669"/>
    <property type="project" value="UniProtKB-UniRule"/>
</dbReference>
<comment type="similarity">
    <text evidence="8">Belongs to the P-Pant transferase superfamily. AcpS family.</text>
</comment>
<evidence type="ECO:0000256" key="4">
    <source>
        <dbReference type="ARBA" id="ARBA00022832"/>
    </source>
</evidence>
<evidence type="ECO:0000256" key="2">
    <source>
        <dbReference type="ARBA" id="ARBA00022679"/>
    </source>
</evidence>
<keyword evidence="7 8" id="KW-0275">Fatty acid biosynthesis</keyword>
<keyword evidence="2 8" id="KW-0808">Transferase</keyword>
<keyword evidence="11" id="KW-1185">Reference proteome</keyword>
<dbReference type="InterPro" id="IPR008278">
    <property type="entry name" value="4-PPantetheinyl_Trfase_dom"/>
</dbReference>
<evidence type="ECO:0000313" key="11">
    <source>
        <dbReference type="Proteomes" id="UP000653156"/>
    </source>
</evidence>
<dbReference type="HAMAP" id="MF_00101">
    <property type="entry name" value="AcpS"/>
    <property type="match status" value="1"/>
</dbReference>
<protein>
    <recommendedName>
        <fullName evidence="8">Holo-[acyl-carrier-protein] synthase</fullName>
        <shortName evidence="8">Holo-ACP synthase</shortName>
        <ecNumber evidence="8">2.7.8.7</ecNumber>
    </recommendedName>
    <alternativeName>
        <fullName evidence="8">4'-phosphopantetheinyl transferase AcpS</fullName>
    </alternativeName>
</protein>
<dbReference type="InterPro" id="IPR002582">
    <property type="entry name" value="ACPS"/>
</dbReference>
<comment type="subcellular location">
    <subcellularLocation>
        <location evidence="8">Cytoplasm</location>
    </subcellularLocation>
</comment>
<comment type="cofactor">
    <cofactor evidence="8">
        <name>Mg(2+)</name>
        <dbReference type="ChEBI" id="CHEBI:18420"/>
    </cofactor>
</comment>
<dbReference type="Pfam" id="PF01648">
    <property type="entry name" value="ACPS"/>
    <property type="match status" value="1"/>
</dbReference>
<evidence type="ECO:0000256" key="8">
    <source>
        <dbReference type="HAMAP-Rule" id="MF_00101"/>
    </source>
</evidence>